<accession>A0ABP7ZLP0</accession>
<comment type="caution">
    <text evidence="1">The sequence shown here is derived from an EMBL/GenBank/DDBJ whole genome shotgun (WGS) entry which is preliminary data.</text>
</comment>
<evidence type="ECO:0000313" key="2">
    <source>
        <dbReference type="Proteomes" id="UP001415169"/>
    </source>
</evidence>
<gene>
    <name evidence="1" type="ORF">GCM10022286_23590</name>
</gene>
<keyword evidence="2" id="KW-1185">Reference proteome</keyword>
<dbReference type="EMBL" id="BAABBV010000001">
    <property type="protein sequence ID" value="GAA4163306.1"/>
    <property type="molecule type" value="Genomic_DNA"/>
</dbReference>
<evidence type="ECO:0000313" key="1">
    <source>
        <dbReference type="EMBL" id="GAA4163306.1"/>
    </source>
</evidence>
<dbReference type="Proteomes" id="UP001415169">
    <property type="component" value="Unassembled WGS sequence"/>
</dbReference>
<protein>
    <submittedName>
        <fullName evidence="1">Uncharacterized protein</fullName>
    </submittedName>
</protein>
<reference evidence="1" key="2">
    <citation type="submission" date="2023-12" db="EMBL/GenBank/DDBJ databases">
        <authorList>
            <person name="Sun Q."/>
            <person name="Inoue M."/>
        </authorList>
    </citation>
    <scope>NUCLEOTIDE SEQUENCE</scope>
    <source>
        <strain evidence="1">JCM 17590</strain>
    </source>
</reference>
<organism evidence="1 2">
    <name type="scientific">Gryllotalpicola daejeonensis</name>
    <dbReference type="NCBI Taxonomy" id="993087"/>
    <lineage>
        <taxon>Bacteria</taxon>
        <taxon>Bacillati</taxon>
        <taxon>Actinomycetota</taxon>
        <taxon>Actinomycetes</taxon>
        <taxon>Micrococcales</taxon>
        <taxon>Microbacteriaceae</taxon>
        <taxon>Gryllotalpicola</taxon>
    </lineage>
</organism>
<reference evidence="1" key="1">
    <citation type="journal article" date="2014" name="Int. J. Syst. Evol. Microbiol.">
        <title>Complete genome of a new Firmicutes species belonging to the dominant human colonic microbiota ('Ruminococcus bicirculans') reveals two chromosomes and a selective capacity to utilize plant glucans.</title>
        <authorList>
            <consortium name="NISC Comparative Sequencing Program"/>
            <person name="Wegmann U."/>
            <person name="Louis P."/>
            <person name="Goesmann A."/>
            <person name="Henrissat B."/>
            <person name="Duncan S.H."/>
            <person name="Flint H.J."/>
        </authorList>
    </citation>
    <scope>NUCLEOTIDE SEQUENCE</scope>
    <source>
        <strain evidence="1">JCM 17590</strain>
    </source>
</reference>
<sequence length="174" mass="18474">MPAHAISLEVVAWSSTDPHVGVAATLPGPDGHYRLTVHTMVRTGERLSGNGVAQRVATDPVALASSAAWELLASRLAPIESEEQRPAARAAVEDVDRRVAAAAADAGDLTMWELRPVIVEGDRFALHVRAFPEGFAAFADLGPEVVTISGPHLPPVLELQRRESQGARLLPDPS</sequence>
<proteinExistence type="predicted"/>
<name>A0ABP7ZLP0_9MICO</name>